<reference evidence="1" key="2">
    <citation type="submission" date="2011-01" db="EMBL/GenBank/DDBJ databases">
        <title>The Non-contiguous Finished genome of Clostridium papyrosolvens.</title>
        <authorList>
            <person name="Lucas S."/>
            <person name="Copeland A."/>
            <person name="Lapidus A."/>
            <person name="Cheng J.-F."/>
            <person name="Goodwin L."/>
            <person name="Pitluck S."/>
            <person name="Misra M."/>
            <person name="Chertkov O."/>
            <person name="Detter J.C."/>
            <person name="Han C."/>
            <person name="Tapia R."/>
            <person name="Land M."/>
            <person name="Hauser L."/>
            <person name="Kyrpides N."/>
            <person name="Ivanova N."/>
            <person name="Pagani I."/>
            <person name="Mouttaki H."/>
            <person name="He Z."/>
            <person name="Zhou J."/>
            <person name="Hemme C.L."/>
            <person name="Woyke T."/>
        </authorList>
    </citation>
    <scope>NUCLEOTIDE SEQUENCE [LARGE SCALE GENOMIC DNA]</scope>
    <source>
        <strain evidence="1">DSM 2782</strain>
    </source>
</reference>
<evidence type="ECO:0000313" key="2">
    <source>
        <dbReference type="Proteomes" id="UP000003860"/>
    </source>
</evidence>
<dbReference type="OrthoDB" id="2084217at2"/>
<protein>
    <submittedName>
        <fullName evidence="1">Uncharacterized protein</fullName>
    </submittedName>
</protein>
<dbReference type="AlphaFoldDB" id="F1TH21"/>
<accession>F1TH21</accession>
<dbReference type="STRING" id="588581.Cpap_0873"/>
<keyword evidence="2" id="KW-1185">Reference proteome</keyword>
<dbReference type="RefSeq" id="WP_004621611.1">
    <property type="nucleotide sequence ID" value="NZ_ACXX02000015.1"/>
</dbReference>
<organism evidence="1 2">
    <name type="scientific">Ruminiclostridium papyrosolvens DSM 2782</name>
    <dbReference type="NCBI Taxonomy" id="588581"/>
    <lineage>
        <taxon>Bacteria</taxon>
        <taxon>Bacillati</taxon>
        <taxon>Bacillota</taxon>
        <taxon>Clostridia</taxon>
        <taxon>Eubacteriales</taxon>
        <taxon>Oscillospiraceae</taxon>
        <taxon>Ruminiclostridium</taxon>
    </lineage>
</organism>
<dbReference type="Proteomes" id="UP000003860">
    <property type="component" value="Unassembled WGS sequence"/>
</dbReference>
<dbReference type="eggNOG" id="ENOG502ZCPW">
    <property type="taxonomic scope" value="Bacteria"/>
</dbReference>
<name>F1TH21_9FIRM</name>
<reference evidence="1" key="1">
    <citation type="submission" date="2009-07" db="EMBL/GenBank/DDBJ databases">
        <authorList>
            <consortium name="US DOE Joint Genome Institute (JGI-PGF)"/>
            <person name="Lucas S."/>
            <person name="Copeland A."/>
            <person name="Lapidus A."/>
            <person name="Glavina del Rio T."/>
            <person name="Tice H."/>
            <person name="Bruce D."/>
            <person name="Goodwin L."/>
            <person name="Pitluck S."/>
            <person name="Larimer F."/>
            <person name="Land M.L."/>
            <person name="Mouttaki H."/>
            <person name="He Z."/>
            <person name="Zhou J."/>
            <person name="Hemme C.L."/>
        </authorList>
    </citation>
    <scope>NUCLEOTIDE SEQUENCE</scope>
    <source>
        <strain evidence="1">DSM 2782</strain>
    </source>
</reference>
<gene>
    <name evidence="1" type="ORF">Cpap_0873</name>
</gene>
<dbReference type="EMBL" id="ACXX02000015">
    <property type="protein sequence ID" value="EGD46261.1"/>
    <property type="molecule type" value="Genomic_DNA"/>
</dbReference>
<sequence length="286" mass="33994">MEVDTYNILYNLSGRANSLMRECFNVCSPLYKKDSDIPYNVQFVFIQLFSSSYLSSESALILIANYRLWDTEIIYRSILEGTIKLFYLSYGSKKEIQEKCDEFWFIIPETKLITRHYKAQEMISKLDDNSSKYVPVKELLLSDEELQKLRDKYPKKYISHLNQKWSFSEMIKVLANSDIQEFDKLASMYYGYSLGSHFTHQDGDGIGMIWDRQNRDTKRRLSIELAHGSRFVSDILSLTTLRTTLYLKFYGVDPKPMTTLYKHLDILFKETENYYKEWFEIEYENK</sequence>
<comment type="caution">
    <text evidence="1">The sequence shown here is derived from an EMBL/GenBank/DDBJ whole genome shotgun (WGS) entry which is preliminary data.</text>
</comment>
<dbReference type="InterPro" id="IPR043733">
    <property type="entry name" value="DUF5677"/>
</dbReference>
<dbReference type="Pfam" id="PF18928">
    <property type="entry name" value="DUF5677"/>
    <property type="match status" value="1"/>
</dbReference>
<evidence type="ECO:0000313" key="1">
    <source>
        <dbReference type="EMBL" id="EGD46261.1"/>
    </source>
</evidence>
<proteinExistence type="predicted"/>